<dbReference type="EMBL" id="MWZD01000018">
    <property type="protein sequence ID" value="PRI10612.1"/>
    <property type="molecule type" value="Genomic_DNA"/>
</dbReference>
<protein>
    <submittedName>
        <fullName evidence="2">Uncharacterized protein</fullName>
    </submittedName>
</protein>
<evidence type="ECO:0000313" key="3">
    <source>
        <dbReference type="Proteomes" id="UP000238650"/>
    </source>
</evidence>
<evidence type="ECO:0000313" key="2">
    <source>
        <dbReference type="EMBL" id="PRI10612.1"/>
    </source>
</evidence>
<dbReference type="Pfam" id="PF10117">
    <property type="entry name" value="McrBC"/>
    <property type="match status" value="1"/>
</dbReference>
<evidence type="ECO:0000256" key="1">
    <source>
        <dbReference type="SAM" id="MobiDB-lite"/>
    </source>
</evidence>
<gene>
    <name evidence="2" type="ORF">B4915_10880</name>
</gene>
<sequence>MSLAWPSNCCEGLTPELKHRSAATSSSATPTSGMSQAIPPKMRSDPWPQRGIFEWSRRCVSRSRTMTTPSPSFSTRGNQKTLSQVLRTQFGGWLPTPLTSSSLVHALRSTRLLGCRRTSSIPNSRDSPGFEMEPRLRLREHEGVNLPRETAGLVIDAVQGLEARLQPRIPQVTRTEGVVKIGNLIGSARMADGTVLEVEPKVPASSSWPSAVVQLLNKESRISVTGSQRSRQGHARQDLTSVIAFEYARRLENAISKDGPLQLFERYRLNSRRLSGRLDVSAYTRNAWRDPILFPVQRDQLTVANDFARGLSVVSHAFRRSVSDSALSAQLLRLESAVIPGHPLPEHINPVAATRPMPSQWKNYRPAWDIAAAVLRNRSIINDPGHSIGLEVAVEPWPLLETLLERTLAAVTRAAPNIVFGAKRRYPILKLRGAIAGSVEPDGVLRDDTGQVVATFEAKYTLPSTHPSEDHRYQALATAAVLHSPIAILVYPGAEEPRIYDVQGFNGQPMQLATMGLELYGYERGSGEKRRADAVLRLLGTMAGRTP</sequence>
<feature type="region of interest" description="Disordered" evidence="1">
    <location>
        <begin position="16"/>
        <end position="47"/>
    </location>
</feature>
<dbReference type="OrthoDB" id="5097804at2"/>
<dbReference type="AlphaFoldDB" id="A0A2S9QLZ3"/>
<proteinExistence type="predicted"/>
<dbReference type="InterPro" id="IPR019292">
    <property type="entry name" value="McrC"/>
</dbReference>
<accession>A0A2S9QLZ3</accession>
<name>A0A2S9QLZ3_9MICO</name>
<reference evidence="2 3" key="1">
    <citation type="journal article" date="2017" name="New Microbes New Infect">
        <title>Genome sequence of 'Leucobacter massiliensis' sp. nov. isolated from human pharynx after travel to the 2014 Hajj.</title>
        <authorList>
            <person name="Leangapichart T."/>
            <person name="Gautret P."/>
            <person name="Nguyen T.T."/>
            <person name="Armstrong N."/>
            <person name="Rolain J.M."/>
        </authorList>
    </citation>
    <scope>NUCLEOTIDE SEQUENCE [LARGE SCALE GENOMIC DNA]</scope>
    <source>
        <strain evidence="2 3">122RC15</strain>
    </source>
</reference>
<feature type="compositionally biased region" description="Low complexity" evidence="1">
    <location>
        <begin position="22"/>
        <end position="32"/>
    </location>
</feature>
<comment type="caution">
    <text evidence="2">The sequence shown here is derived from an EMBL/GenBank/DDBJ whole genome shotgun (WGS) entry which is preliminary data.</text>
</comment>
<dbReference type="Proteomes" id="UP000238650">
    <property type="component" value="Unassembled WGS sequence"/>
</dbReference>
<keyword evidence="3" id="KW-1185">Reference proteome</keyword>
<organism evidence="2 3">
    <name type="scientific">Leucobacter massiliensis</name>
    <dbReference type="NCBI Taxonomy" id="1686285"/>
    <lineage>
        <taxon>Bacteria</taxon>
        <taxon>Bacillati</taxon>
        <taxon>Actinomycetota</taxon>
        <taxon>Actinomycetes</taxon>
        <taxon>Micrococcales</taxon>
        <taxon>Microbacteriaceae</taxon>
        <taxon>Leucobacter</taxon>
    </lineage>
</organism>